<proteinExistence type="predicted"/>
<dbReference type="AlphaFoldDB" id="A0A0E9QAH0"/>
<name>A0A0E9QAH0_ANGAN</name>
<dbReference type="EMBL" id="GBXM01095045">
    <property type="protein sequence ID" value="JAH13532.1"/>
    <property type="molecule type" value="Transcribed_RNA"/>
</dbReference>
<accession>A0A0E9QAH0</accession>
<sequence>MKSNWILSKSIIFIMSSEWVFSGA</sequence>
<reference evidence="1" key="1">
    <citation type="submission" date="2014-11" db="EMBL/GenBank/DDBJ databases">
        <authorList>
            <person name="Amaro Gonzalez C."/>
        </authorList>
    </citation>
    <scope>NUCLEOTIDE SEQUENCE</scope>
</reference>
<protein>
    <submittedName>
        <fullName evidence="1">Uncharacterized protein</fullName>
    </submittedName>
</protein>
<reference evidence="1" key="2">
    <citation type="journal article" date="2015" name="Fish Shellfish Immunol.">
        <title>Early steps in the European eel (Anguilla anguilla)-Vibrio vulnificus interaction in the gills: Role of the RtxA13 toxin.</title>
        <authorList>
            <person name="Callol A."/>
            <person name="Pajuelo D."/>
            <person name="Ebbesson L."/>
            <person name="Teles M."/>
            <person name="MacKenzie S."/>
            <person name="Amaro C."/>
        </authorList>
    </citation>
    <scope>NUCLEOTIDE SEQUENCE</scope>
</reference>
<organism evidence="1">
    <name type="scientific">Anguilla anguilla</name>
    <name type="common">European freshwater eel</name>
    <name type="synonym">Muraena anguilla</name>
    <dbReference type="NCBI Taxonomy" id="7936"/>
    <lineage>
        <taxon>Eukaryota</taxon>
        <taxon>Metazoa</taxon>
        <taxon>Chordata</taxon>
        <taxon>Craniata</taxon>
        <taxon>Vertebrata</taxon>
        <taxon>Euteleostomi</taxon>
        <taxon>Actinopterygii</taxon>
        <taxon>Neopterygii</taxon>
        <taxon>Teleostei</taxon>
        <taxon>Anguilliformes</taxon>
        <taxon>Anguillidae</taxon>
        <taxon>Anguilla</taxon>
    </lineage>
</organism>
<evidence type="ECO:0000313" key="1">
    <source>
        <dbReference type="EMBL" id="JAH13532.1"/>
    </source>
</evidence>